<gene>
    <name evidence="1" type="ORF">R3P38DRAFT_3520424</name>
</gene>
<comment type="caution">
    <text evidence="1">The sequence shown here is derived from an EMBL/GenBank/DDBJ whole genome shotgun (WGS) entry which is preliminary data.</text>
</comment>
<dbReference type="SUPFAM" id="SSF52047">
    <property type="entry name" value="RNI-like"/>
    <property type="match status" value="1"/>
</dbReference>
<sequence>MTPSNSTIESLANETLSEIFMLTLPSVPSYPSTFFPGPSFLDPSPTQAPLLLCQVSSRWRVLAILDSRLWRGLDVTSVRSPHLVELWLERSCGRALALRTACENRKNTCLPIHRHLSLLLPHLSQCHHLTIKDMFHPPSDSPPPMPELQSLVIRHSNDLKYDGQSLHWFSSLASQAPRLTKLIWTGPPPSSFPWAQLTHLGLSLNPYRPNPPGVYSFKAFEPVLAAIQNVEFLSMDIRVDRFHLFASPESQHTLLNVTTFSVNCNTFPMAFLTLPNLRHLILGILLMSQAIPRVSDFLQRSQCAVTTLELREGGLPDSQITASIWICPQISPSLSRLVIPSQYLNEFFLWAERNGPGTLPAKLVLLRDVDRCFRIDDIDGVAERECSGILAALIRTHLPQLMSLYLDDNCPLEEELESAIVGRDANQFRLWRSVSLRREYQAWWKSSEGIEFRAARSTGIVSAILPFDIDWIQIQEPLKLWNRFAKDDSRIETADGI</sequence>
<evidence type="ECO:0008006" key="3">
    <source>
        <dbReference type="Google" id="ProtNLM"/>
    </source>
</evidence>
<evidence type="ECO:0000313" key="2">
    <source>
        <dbReference type="Proteomes" id="UP001362999"/>
    </source>
</evidence>
<evidence type="ECO:0000313" key="1">
    <source>
        <dbReference type="EMBL" id="KAK7027643.1"/>
    </source>
</evidence>
<protein>
    <recommendedName>
        <fullName evidence="3">F-box domain-containing protein</fullName>
    </recommendedName>
</protein>
<organism evidence="1 2">
    <name type="scientific">Favolaschia claudopus</name>
    <dbReference type="NCBI Taxonomy" id="2862362"/>
    <lineage>
        <taxon>Eukaryota</taxon>
        <taxon>Fungi</taxon>
        <taxon>Dikarya</taxon>
        <taxon>Basidiomycota</taxon>
        <taxon>Agaricomycotina</taxon>
        <taxon>Agaricomycetes</taxon>
        <taxon>Agaricomycetidae</taxon>
        <taxon>Agaricales</taxon>
        <taxon>Marasmiineae</taxon>
        <taxon>Mycenaceae</taxon>
        <taxon>Favolaschia</taxon>
    </lineage>
</organism>
<reference evidence="1 2" key="1">
    <citation type="journal article" date="2024" name="J Genomics">
        <title>Draft genome sequencing and assembly of Favolaschia claudopus CIRM-BRFM 2984 isolated from oak limbs.</title>
        <authorList>
            <person name="Navarro D."/>
            <person name="Drula E."/>
            <person name="Chaduli D."/>
            <person name="Cazenave R."/>
            <person name="Ahrendt S."/>
            <person name="Wang J."/>
            <person name="Lipzen A."/>
            <person name="Daum C."/>
            <person name="Barry K."/>
            <person name="Grigoriev I.V."/>
            <person name="Favel A."/>
            <person name="Rosso M.N."/>
            <person name="Martin F."/>
        </authorList>
    </citation>
    <scope>NUCLEOTIDE SEQUENCE [LARGE SCALE GENOMIC DNA]</scope>
    <source>
        <strain evidence="1 2">CIRM-BRFM 2984</strain>
    </source>
</reference>
<dbReference type="EMBL" id="JAWWNJ010000029">
    <property type="protein sequence ID" value="KAK7027643.1"/>
    <property type="molecule type" value="Genomic_DNA"/>
</dbReference>
<name>A0AAW0BM09_9AGAR</name>
<keyword evidence="2" id="KW-1185">Reference proteome</keyword>
<proteinExistence type="predicted"/>
<dbReference type="Proteomes" id="UP001362999">
    <property type="component" value="Unassembled WGS sequence"/>
</dbReference>
<dbReference type="AlphaFoldDB" id="A0AAW0BM09"/>
<accession>A0AAW0BM09</accession>